<feature type="region of interest" description="Disordered" evidence="1">
    <location>
        <begin position="554"/>
        <end position="648"/>
    </location>
</feature>
<feature type="compositionally biased region" description="Polar residues" evidence="1">
    <location>
        <begin position="554"/>
        <end position="571"/>
    </location>
</feature>
<proteinExistence type="predicted"/>
<feature type="region of interest" description="Disordered" evidence="1">
    <location>
        <begin position="239"/>
        <end position="277"/>
    </location>
</feature>
<feature type="compositionally biased region" description="Basic and acidic residues" evidence="1">
    <location>
        <begin position="584"/>
        <end position="622"/>
    </location>
</feature>
<gene>
    <name evidence="3" type="primary">LOC103512684</name>
</gene>
<feature type="region of interest" description="Disordered" evidence="1">
    <location>
        <begin position="345"/>
        <end position="372"/>
    </location>
</feature>
<feature type="region of interest" description="Disordered" evidence="1">
    <location>
        <begin position="761"/>
        <end position="823"/>
    </location>
</feature>
<feature type="region of interest" description="Disordered" evidence="1">
    <location>
        <begin position="177"/>
        <end position="222"/>
    </location>
</feature>
<sequence>MNVNKGFNDQINVDKGLNDQNSKHIEDNLVENILKHTNEAKAMNVDQRVENMLCLVDNKENRKTAINNGNSQALKTPLQGRTTHGGLSATKKPTTQGKTSGQSRNYLVKSKFNTSTARNQTGSSSKGILRPSKLGAPVENMTKGLSTTVNSVNLTKSAHGVHKIYQKSNEHFLAGMTTNRVCTPRKQEQSRPLSEQRSDSRSRIPKYVYSSPVPKSSRTPANRNVDWAARSLSCPKQTLTQNKRLDWGSSHIYKPGKKSSSPENASAAKGGQTKAGTYQKITTPCAVPQRQNLPKNTGENTKFINNQESVPNSVKSVGETKEFFENAAISPLSSPPDNIICEHTSPVTDSSAPRESVSVSVHGSPDEIVTPPDVTNCPDVLIHLNTTSASMHADKSCLFEKGNETDPKATIDKANHFHRPSKPVTVPEDLYILRQDIPNSNRGKPINFIKRNKERLKKMAPKNRRKKSKNRGADGIQMFRNSIVIDSRYLMIVNRILEENRACTCRRENGVFKNKPPCLANKDRLNKASQPAPVSDTNIYVKFSNFQQLHTALSRETPTLSANELENTPKSNGERKSNTSQKPNKLDVGRDISEEYRARKDRSVKDDRTSDQKALRCHEPHESWSNPKYDTSNNVLKPSDQSNQSENTHQSCFKDISCSKNAFNIQSNQLSHSQHSSCFNDLGRSNAFNVQSNESKSPSKASRDSVEIVQPEPARSARSQCSSQGGVSQGSVTGSSLLSCFKTDSSWIARYRNERYPSLDCLTDSRANSSVKSTDNQRRGPVKFGTDNEMKGSVKSGMDDNESQGPGKSTFSVQPMPVDHPVL</sequence>
<feature type="region of interest" description="Disordered" evidence="1">
    <location>
        <begin position="513"/>
        <end position="532"/>
    </location>
</feature>
<dbReference type="RefSeq" id="XP_026681886.1">
    <property type="nucleotide sequence ID" value="XM_026826085.1"/>
</dbReference>
<feature type="compositionally biased region" description="Polar residues" evidence="1">
    <location>
        <begin position="623"/>
        <end position="648"/>
    </location>
</feature>
<dbReference type="PaxDb" id="121845-A0A3Q0J0B6"/>
<dbReference type="GeneID" id="103512684"/>
<feature type="region of interest" description="Disordered" evidence="1">
    <location>
        <begin position="67"/>
        <end position="137"/>
    </location>
</feature>
<feature type="compositionally biased region" description="Polar residues" evidence="1">
    <location>
        <begin position="689"/>
        <end position="700"/>
    </location>
</feature>
<feature type="compositionally biased region" description="Polar residues" evidence="1">
    <location>
        <begin position="765"/>
        <end position="774"/>
    </location>
</feature>
<feature type="compositionally biased region" description="Polar residues" evidence="1">
    <location>
        <begin position="67"/>
        <end position="82"/>
    </location>
</feature>
<feature type="compositionally biased region" description="Basic and acidic residues" evidence="1">
    <location>
        <begin position="185"/>
        <end position="202"/>
    </location>
</feature>
<evidence type="ECO:0000313" key="2">
    <source>
        <dbReference type="Proteomes" id="UP000079169"/>
    </source>
</evidence>
<evidence type="ECO:0000256" key="1">
    <source>
        <dbReference type="SAM" id="MobiDB-lite"/>
    </source>
</evidence>
<keyword evidence="2" id="KW-1185">Reference proteome</keyword>
<protein>
    <submittedName>
        <fullName evidence="3">Uncharacterized protein LOC103512684</fullName>
    </submittedName>
</protein>
<name>A0A3Q0J0B6_DIACI</name>
<feature type="compositionally biased region" description="Polar residues" evidence="1">
    <location>
        <begin position="213"/>
        <end position="222"/>
    </location>
</feature>
<feature type="region of interest" description="Disordered" evidence="1">
    <location>
        <begin position="689"/>
        <end position="732"/>
    </location>
</feature>
<dbReference type="KEGG" id="dci:103512684"/>
<evidence type="ECO:0000313" key="3">
    <source>
        <dbReference type="RefSeq" id="XP_026681886.1"/>
    </source>
</evidence>
<dbReference type="Proteomes" id="UP000079169">
    <property type="component" value="Unplaced"/>
</dbReference>
<feature type="compositionally biased region" description="Polar residues" evidence="1">
    <location>
        <begin position="803"/>
        <end position="813"/>
    </location>
</feature>
<feature type="compositionally biased region" description="Low complexity" evidence="1">
    <location>
        <begin position="719"/>
        <end position="732"/>
    </location>
</feature>
<feature type="compositionally biased region" description="Polar residues" evidence="1">
    <location>
        <begin position="91"/>
        <end position="126"/>
    </location>
</feature>
<organism evidence="2 3">
    <name type="scientific">Diaphorina citri</name>
    <name type="common">Asian citrus psyllid</name>
    <dbReference type="NCBI Taxonomy" id="121845"/>
    <lineage>
        <taxon>Eukaryota</taxon>
        <taxon>Metazoa</taxon>
        <taxon>Ecdysozoa</taxon>
        <taxon>Arthropoda</taxon>
        <taxon>Hexapoda</taxon>
        <taxon>Insecta</taxon>
        <taxon>Pterygota</taxon>
        <taxon>Neoptera</taxon>
        <taxon>Paraneoptera</taxon>
        <taxon>Hemiptera</taxon>
        <taxon>Sternorrhyncha</taxon>
        <taxon>Psylloidea</taxon>
        <taxon>Psyllidae</taxon>
        <taxon>Diaphorininae</taxon>
        <taxon>Diaphorina</taxon>
    </lineage>
</organism>
<reference evidence="3" key="1">
    <citation type="submission" date="2025-08" db="UniProtKB">
        <authorList>
            <consortium name="RefSeq"/>
        </authorList>
    </citation>
    <scope>IDENTIFICATION</scope>
</reference>
<feature type="compositionally biased region" description="Polar residues" evidence="1">
    <location>
        <begin position="345"/>
        <end position="361"/>
    </location>
</feature>
<accession>A0A3Q0J0B6</accession>
<dbReference type="AlphaFoldDB" id="A0A3Q0J0B6"/>